<dbReference type="EMBL" id="CAMXCT010002680">
    <property type="protein sequence ID" value="CAI3999802.1"/>
    <property type="molecule type" value="Genomic_DNA"/>
</dbReference>
<dbReference type="OrthoDB" id="442660at2759"/>
<reference evidence="3" key="1">
    <citation type="submission" date="2022-10" db="EMBL/GenBank/DDBJ databases">
        <authorList>
            <person name="Chen Y."/>
            <person name="Dougan E. K."/>
            <person name="Chan C."/>
            <person name="Rhodes N."/>
            <person name="Thang M."/>
        </authorList>
    </citation>
    <scope>NUCLEOTIDE SEQUENCE</scope>
</reference>
<dbReference type="InterPro" id="IPR011990">
    <property type="entry name" value="TPR-like_helical_dom_sf"/>
</dbReference>
<comment type="caution">
    <text evidence="3">The sequence shown here is derived from an EMBL/GenBank/DDBJ whole genome shotgun (WGS) entry which is preliminary data.</text>
</comment>
<evidence type="ECO:0000256" key="1">
    <source>
        <dbReference type="SAM" id="Coils"/>
    </source>
</evidence>
<feature type="compositionally biased region" description="Basic and acidic residues" evidence="2">
    <location>
        <begin position="438"/>
        <end position="447"/>
    </location>
</feature>
<dbReference type="Gene3D" id="1.25.40.10">
    <property type="entry name" value="Tetratricopeptide repeat domain"/>
    <property type="match status" value="1"/>
</dbReference>
<evidence type="ECO:0000256" key="2">
    <source>
        <dbReference type="SAM" id="MobiDB-lite"/>
    </source>
</evidence>
<reference evidence="4 5" key="2">
    <citation type="submission" date="2024-05" db="EMBL/GenBank/DDBJ databases">
        <authorList>
            <person name="Chen Y."/>
            <person name="Shah S."/>
            <person name="Dougan E. K."/>
            <person name="Thang M."/>
            <person name="Chan C."/>
        </authorList>
    </citation>
    <scope>NUCLEOTIDE SEQUENCE [LARGE SCALE GENOMIC DNA]</scope>
</reference>
<keyword evidence="1" id="KW-0175">Coiled coil</keyword>
<dbReference type="AlphaFoldDB" id="A0A9P1G780"/>
<evidence type="ECO:0000313" key="5">
    <source>
        <dbReference type="Proteomes" id="UP001152797"/>
    </source>
</evidence>
<evidence type="ECO:0000313" key="3">
    <source>
        <dbReference type="EMBL" id="CAI3999802.1"/>
    </source>
</evidence>
<dbReference type="Proteomes" id="UP001152797">
    <property type="component" value="Unassembled WGS sequence"/>
</dbReference>
<protein>
    <submittedName>
        <fullName evidence="3">Uncharacterized protein</fullName>
    </submittedName>
</protein>
<dbReference type="EMBL" id="CAMXCT020002680">
    <property type="protein sequence ID" value="CAL1153177.1"/>
    <property type="molecule type" value="Genomic_DNA"/>
</dbReference>
<organism evidence="3">
    <name type="scientific">Cladocopium goreaui</name>
    <dbReference type="NCBI Taxonomy" id="2562237"/>
    <lineage>
        <taxon>Eukaryota</taxon>
        <taxon>Sar</taxon>
        <taxon>Alveolata</taxon>
        <taxon>Dinophyceae</taxon>
        <taxon>Suessiales</taxon>
        <taxon>Symbiodiniaceae</taxon>
        <taxon>Cladocopium</taxon>
    </lineage>
</organism>
<accession>A0A9P1G780</accession>
<name>A0A9P1G780_9DINO</name>
<dbReference type="EMBL" id="CAMXCT030002680">
    <property type="protein sequence ID" value="CAL4787114.1"/>
    <property type="molecule type" value="Genomic_DNA"/>
</dbReference>
<feature type="compositionally biased region" description="Polar residues" evidence="2">
    <location>
        <begin position="503"/>
        <end position="512"/>
    </location>
</feature>
<feature type="compositionally biased region" description="Low complexity" evidence="2">
    <location>
        <begin position="456"/>
        <end position="470"/>
    </location>
</feature>
<proteinExistence type="predicted"/>
<sequence>MAEVPKPWPPRCPQPLEAVQELLIDYLSSGQGYDDESVAAAVSEGNEFFQRKDFSRACASFGIAYEIGRHHYVYRPLLHDLLLRRILCHSLLGHFDAALQEIEKAFWLIPHQATAHVIAGVVYSKLGMVTEANAAFQQAVAIQRDLKDFVDSMVAFFWLQHSHADRAIRICSQVLQRSPKCPFALLIRGDAYKFGLANTQASRRNAAADYADLLELDLGYQVLIGRQVANPSRHTHADELLLSFHPTLQMQAPKAYHQYALCRRKDPFLVATLVVLAVCKLRLLLSSGQVVRKVQEAYEELLEQRAELQRKVHFLLQSQRQSIASPLANQVYGPIDPENPHCRRYRRYWMEQPPRTKPQEPVKDAGPPPPPSLRRQQALLLAQQDAEAEYPRPQQQRPQVGLRVDRRPADFIEQPQVQQAPQPAPAVAVRVQRPVDETRESQFRRGEGAGPSVFFAEGPGPEQPAAAAMADHGPWQVQGKAPKASGWTQSEKVEPLADPFESTEISMRGSLS</sequence>
<dbReference type="SUPFAM" id="SSF48452">
    <property type="entry name" value="TPR-like"/>
    <property type="match status" value="1"/>
</dbReference>
<evidence type="ECO:0000313" key="4">
    <source>
        <dbReference type="EMBL" id="CAL4787114.1"/>
    </source>
</evidence>
<feature type="region of interest" description="Disordered" evidence="2">
    <location>
        <begin position="438"/>
        <end position="512"/>
    </location>
</feature>
<feature type="coiled-coil region" evidence="1">
    <location>
        <begin position="291"/>
        <end position="318"/>
    </location>
</feature>
<feature type="region of interest" description="Disordered" evidence="2">
    <location>
        <begin position="351"/>
        <end position="373"/>
    </location>
</feature>
<gene>
    <name evidence="3" type="ORF">C1SCF055_LOCUS25974</name>
</gene>
<keyword evidence="5" id="KW-1185">Reference proteome</keyword>